<feature type="region of interest" description="Disordered" evidence="10">
    <location>
        <begin position="182"/>
        <end position="230"/>
    </location>
</feature>
<keyword evidence="5" id="KW-0964">Secreted</keyword>
<name>A0ABI8A9E5_FELCA</name>
<evidence type="ECO:0000256" key="5">
    <source>
        <dbReference type="ARBA" id="ARBA00022525"/>
    </source>
</evidence>
<evidence type="ECO:0000256" key="8">
    <source>
        <dbReference type="ARBA" id="ARBA00023157"/>
    </source>
</evidence>
<feature type="signal peptide" evidence="11">
    <location>
        <begin position="1"/>
        <end position="20"/>
    </location>
</feature>
<reference evidence="12 13" key="1">
    <citation type="submission" date="2021-02" db="EMBL/GenBank/DDBJ databases">
        <title>Safari Cat Assemblies.</title>
        <authorList>
            <person name="Bredemeyer K.R."/>
            <person name="Murphy W.J."/>
        </authorList>
    </citation>
    <scope>NUCLEOTIDE SEQUENCE [LARGE SCALE GENOMIC DNA]</scope>
</reference>
<dbReference type="GeneTree" id="ENSGT00390000009001"/>
<comment type="subcellular location">
    <subcellularLocation>
        <location evidence="2">Secreted</location>
    </subcellularLocation>
</comment>
<keyword evidence="8" id="KW-1015">Disulfide bond</keyword>
<dbReference type="SUPFAM" id="SSF54403">
    <property type="entry name" value="Cystatin/monellin"/>
    <property type="match status" value="1"/>
</dbReference>
<evidence type="ECO:0000313" key="13">
    <source>
        <dbReference type="Proteomes" id="UP000823872"/>
    </source>
</evidence>
<reference evidence="12" key="2">
    <citation type="submission" date="2025-08" db="UniProtKB">
        <authorList>
            <consortium name="Ensembl"/>
        </authorList>
    </citation>
    <scope>IDENTIFICATION</scope>
    <source>
        <strain evidence="12">breed Abyssinian</strain>
    </source>
</reference>
<dbReference type="PANTHER" id="PTHR15444:SF4">
    <property type="entry name" value="SECRETED PHOSPHOPROTEIN 24"/>
    <property type="match status" value="1"/>
</dbReference>
<reference evidence="12" key="3">
    <citation type="submission" date="2025-09" db="UniProtKB">
        <authorList>
            <consortium name="Ensembl"/>
        </authorList>
    </citation>
    <scope>IDENTIFICATION</scope>
    <source>
        <strain evidence="12">breed Abyssinian</strain>
    </source>
</reference>
<dbReference type="InterPro" id="IPR010892">
    <property type="entry name" value="Spp-24"/>
</dbReference>
<proteinExistence type="inferred from homology"/>
<comment type="function">
    <text evidence="1">Could coordinate an aspect of bone turnover.</text>
</comment>
<evidence type="ECO:0000256" key="10">
    <source>
        <dbReference type="SAM" id="MobiDB-lite"/>
    </source>
</evidence>
<dbReference type="PANTHER" id="PTHR15444">
    <property type="entry name" value="SECRETED PHOSPHOPROTEIN 24"/>
    <property type="match status" value="1"/>
</dbReference>
<protein>
    <recommendedName>
        <fullName evidence="4">Secreted phosphoprotein 24</fullName>
    </recommendedName>
    <alternativeName>
        <fullName evidence="9">Secreted phosphoprotein 2</fullName>
    </alternativeName>
</protein>
<dbReference type="Pfam" id="PF07448">
    <property type="entry name" value="Spp-24"/>
    <property type="match status" value="1"/>
</dbReference>
<evidence type="ECO:0000256" key="9">
    <source>
        <dbReference type="ARBA" id="ARBA00029627"/>
    </source>
</evidence>
<evidence type="ECO:0000256" key="3">
    <source>
        <dbReference type="ARBA" id="ARBA00008576"/>
    </source>
</evidence>
<accession>A0ABI8A9E5</accession>
<evidence type="ECO:0000256" key="7">
    <source>
        <dbReference type="ARBA" id="ARBA00022729"/>
    </source>
</evidence>
<feature type="compositionally biased region" description="Basic and acidic residues" evidence="10">
    <location>
        <begin position="191"/>
        <end position="206"/>
    </location>
</feature>
<dbReference type="Proteomes" id="UP000823872">
    <property type="component" value="Chromosome C1"/>
</dbReference>
<evidence type="ECO:0000256" key="6">
    <source>
        <dbReference type="ARBA" id="ARBA00022553"/>
    </source>
</evidence>
<comment type="similarity">
    <text evidence="3">Belongs to the SPP2 family.</text>
</comment>
<keyword evidence="7 11" id="KW-0732">Signal</keyword>
<keyword evidence="13" id="KW-1185">Reference proteome</keyword>
<evidence type="ECO:0000313" key="12">
    <source>
        <dbReference type="Ensembl" id="ENSFCTP00005055777.1"/>
    </source>
</evidence>
<gene>
    <name evidence="12" type="primary">SPP2</name>
</gene>
<keyword evidence="6" id="KW-0597">Phosphoprotein</keyword>
<dbReference type="InterPro" id="IPR046350">
    <property type="entry name" value="Cystatin_sf"/>
</dbReference>
<dbReference type="Ensembl" id="ENSFCTT00005080021.1">
    <property type="protein sequence ID" value="ENSFCTP00005055777.1"/>
    <property type="gene ID" value="ENSFCTG00005028387.1"/>
</dbReference>
<evidence type="ECO:0000256" key="11">
    <source>
        <dbReference type="SAM" id="SignalP"/>
    </source>
</evidence>
<evidence type="ECO:0000256" key="1">
    <source>
        <dbReference type="ARBA" id="ARBA00002371"/>
    </source>
</evidence>
<evidence type="ECO:0000256" key="4">
    <source>
        <dbReference type="ARBA" id="ARBA00020365"/>
    </source>
</evidence>
<dbReference type="Gene3D" id="3.10.450.10">
    <property type="match status" value="1"/>
</dbReference>
<sequence length="230" mass="25742">METKMPILLVLGVNFLSCAGFPVYDYDPSSLREALSASVAKVNAQSLSPYLFRAFRGSIKRVYVLDQDSLSMDLEFGIRETTCRRESGEDPSTCDFQRGYYMPAVVCRSTVRMSAEQVRDVWVRCHWSSSSESNSSEEMGFGDILGSSTWRNLYLPGGIFGASITKAQNILEMEKGALPDDHSCITGLSPDKSRSERSERSLESLRRIFPPGNRGYPYKGHRTRTNAGFE</sequence>
<evidence type="ECO:0000256" key="2">
    <source>
        <dbReference type="ARBA" id="ARBA00004613"/>
    </source>
</evidence>
<feature type="chain" id="PRO_5045548125" description="Secreted phosphoprotein 24" evidence="11">
    <location>
        <begin position="21"/>
        <end position="230"/>
    </location>
</feature>
<organism evidence="12 13">
    <name type="scientific">Felis catus</name>
    <name type="common">Cat</name>
    <name type="synonym">Felis silvestris catus</name>
    <dbReference type="NCBI Taxonomy" id="9685"/>
    <lineage>
        <taxon>Eukaryota</taxon>
        <taxon>Metazoa</taxon>
        <taxon>Chordata</taxon>
        <taxon>Craniata</taxon>
        <taxon>Vertebrata</taxon>
        <taxon>Euteleostomi</taxon>
        <taxon>Mammalia</taxon>
        <taxon>Eutheria</taxon>
        <taxon>Laurasiatheria</taxon>
        <taxon>Carnivora</taxon>
        <taxon>Feliformia</taxon>
        <taxon>Felidae</taxon>
        <taxon>Felinae</taxon>
        <taxon>Felis</taxon>
    </lineage>
</organism>